<sequence>MTFKDQFSFVRQNTKKNKTRLFMTILATAIGCTFLIVLASVGFGLHKSIIGEMMENRLVTEVTLYGKTDDKGAFHELTDTDIEYFETIENVKAVTRRQTLQQWPEFQLDDYKINSNTLVTYFPEEIKAGFELSKGRLPEKDNEIVVGSAFPETISKDLSKVDEPYNEDGTLKEEYAYKGELIDQTINMQVIKMEDGKEVKKAIPLTIVGIAKAPSREWLKITDVFISEAVLKQVEAYTGTRGGSLEPGGEASEQKTDRTYDNVNLYADNVKSVAAISEQLKKDQYAAHSIADELKQINMIFTIMKVGLIFIGTIALIIASIGIYNTMTMAVTERAPDIGIMKAIGANPKTIKNIFLLESSYIGFLGALIGTVVAYGISYIVNLALPLVLTAVFEETPPKGLVLSHIPWSLTLISVSICLIVTLFSGWRPAERATRVDVLKAMRREV</sequence>
<feature type="transmembrane region" description="Helical" evidence="7">
    <location>
        <begin position="361"/>
        <end position="385"/>
    </location>
</feature>
<dbReference type="Pfam" id="PF02687">
    <property type="entry name" value="FtsX"/>
    <property type="match status" value="1"/>
</dbReference>
<keyword evidence="2" id="KW-1003">Cell membrane</keyword>
<dbReference type="AlphaFoldDB" id="A0A942Z6L7"/>
<evidence type="ECO:0000259" key="8">
    <source>
        <dbReference type="Pfam" id="PF02687"/>
    </source>
</evidence>
<accession>A0A942Z6L7</accession>
<evidence type="ECO:0000313" key="10">
    <source>
        <dbReference type="EMBL" id="MBS4224427.1"/>
    </source>
</evidence>
<feature type="domain" description="MacB-like periplasmic core" evidence="9">
    <location>
        <begin position="22"/>
        <end position="282"/>
    </location>
</feature>
<feature type="domain" description="ABC3 transporter permease C-terminal" evidence="8">
    <location>
        <begin position="309"/>
        <end position="435"/>
    </location>
</feature>
<dbReference type="GO" id="GO:0022857">
    <property type="term" value="F:transmembrane transporter activity"/>
    <property type="evidence" value="ECO:0007669"/>
    <property type="project" value="TreeGrafter"/>
</dbReference>
<dbReference type="RefSeq" id="WP_213099490.1">
    <property type="nucleotide sequence ID" value="NZ_JAGYPK010000004.1"/>
</dbReference>
<proteinExistence type="inferred from homology"/>
<dbReference type="InterPro" id="IPR025857">
    <property type="entry name" value="MacB_PCD"/>
</dbReference>
<comment type="similarity">
    <text evidence="6">Belongs to the ABC-4 integral membrane protein family.</text>
</comment>
<dbReference type="Pfam" id="PF12704">
    <property type="entry name" value="MacB_PCD"/>
    <property type="match status" value="1"/>
</dbReference>
<dbReference type="PANTHER" id="PTHR30572">
    <property type="entry name" value="MEMBRANE COMPONENT OF TRANSPORTER-RELATED"/>
    <property type="match status" value="1"/>
</dbReference>
<name>A0A942Z6L7_9BACI</name>
<evidence type="ECO:0000313" key="11">
    <source>
        <dbReference type="Proteomes" id="UP000676456"/>
    </source>
</evidence>
<keyword evidence="5 7" id="KW-0472">Membrane</keyword>
<protein>
    <submittedName>
        <fullName evidence="10">ABC transporter permease</fullName>
    </submittedName>
</protein>
<comment type="subcellular location">
    <subcellularLocation>
        <location evidence="1">Cell membrane</location>
        <topology evidence="1">Multi-pass membrane protein</topology>
    </subcellularLocation>
</comment>
<dbReference type="EMBL" id="JAGYPN010000004">
    <property type="protein sequence ID" value="MBS4224427.1"/>
    <property type="molecule type" value="Genomic_DNA"/>
</dbReference>
<reference evidence="10 11" key="1">
    <citation type="submission" date="2021-05" db="EMBL/GenBank/DDBJ databases">
        <title>Novel Bacillus species.</title>
        <authorList>
            <person name="Liu G."/>
        </authorList>
    </citation>
    <scope>NUCLEOTIDE SEQUENCE [LARGE SCALE GENOMIC DNA]</scope>
    <source>
        <strain evidence="10 11">FJAT-49682</strain>
    </source>
</reference>
<dbReference type="InterPro" id="IPR050250">
    <property type="entry name" value="Macrolide_Exporter_MacB"/>
</dbReference>
<evidence type="ECO:0000256" key="3">
    <source>
        <dbReference type="ARBA" id="ARBA00022692"/>
    </source>
</evidence>
<evidence type="ECO:0000256" key="4">
    <source>
        <dbReference type="ARBA" id="ARBA00022989"/>
    </source>
</evidence>
<evidence type="ECO:0000256" key="2">
    <source>
        <dbReference type="ARBA" id="ARBA00022475"/>
    </source>
</evidence>
<dbReference type="InterPro" id="IPR003838">
    <property type="entry name" value="ABC3_permease_C"/>
</dbReference>
<organism evidence="10 11">
    <name type="scientific">Lederbergia citrea</name>
    <dbReference type="NCBI Taxonomy" id="2833581"/>
    <lineage>
        <taxon>Bacteria</taxon>
        <taxon>Bacillati</taxon>
        <taxon>Bacillota</taxon>
        <taxon>Bacilli</taxon>
        <taxon>Bacillales</taxon>
        <taxon>Bacillaceae</taxon>
        <taxon>Lederbergia</taxon>
    </lineage>
</organism>
<evidence type="ECO:0000256" key="6">
    <source>
        <dbReference type="ARBA" id="ARBA00038076"/>
    </source>
</evidence>
<keyword evidence="4 7" id="KW-1133">Transmembrane helix</keyword>
<dbReference type="PROSITE" id="PS51257">
    <property type="entry name" value="PROKAR_LIPOPROTEIN"/>
    <property type="match status" value="1"/>
</dbReference>
<keyword evidence="11" id="KW-1185">Reference proteome</keyword>
<feature type="transmembrane region" description="Helical" evidence="7">
    <location>
        <begin position="299"/>
        <end position="324"/>
    </location>
</feature>
<dbReference type="Proteomes" id="UP000676456">
    <property type="component" value="Unassembled WGS sequence"/>
</dbReference>
<evidence type="ECO:0000256" key="7">
    <source>
        <dbReference type="SAM" id="Phobius"/>
    </source>
</evidence>
<feature type="transmembrane region" description="Helical" evidence="7">
    <location>
        <begin position="405"/>
        <end position="427"/>
    </location>
</feature>
<dbReference type="PANTHER" id="PTHR30572:SF4">
    <property type="entry name" value="ABC TRANSPORTER PERMEASE YTRF"/>
    <property type="match status" value="1"/>
</dbReference>
<evidence type="ECO:0000259" key="9">
    <source>
        <dbReference type="Pfam" id="PF12704"/>
    </source>
</evidence>
<gene>
    <name evidence="10" type="ORF">KHA91_17095</name>
</gene>
<feature type="transmembrane region" description="Helical" evidence="7">
    <location>
        <begin position="21"/>
        <end position="45"/>
    </location>
</feature>
<keyword evidence="3 7" id="KW-0812">Transmembrane</keyword>
<evidence type="ECO:0000256" key="1">
    <source>
        <dbReference type="ARBA" id="ARBA00004651"/>
    </source>
</evidence>
<comment type="caution">
    <text evidence="10">The sequence shown here is derived from an EMBL/GenBank/DDBJ whole genome shotgun (WGS) entry which is preliminary data.</text>
</comment>
<evidence type="ECO:0000256" key="5">
    <source>
        <dbReference type="ARBA" id="ARBA00023136"/>
    </source>
</evidence>
<dbReference type="GO" id="GO:0005886">
    <property type="term" value="C:plasma membrane"/>
    <property type="evidence" value="ECO:0007669"/>
    <property type="project" value="UniProtKB-SubCell"/>
</dbReference>